<dbReference type="PANTHER" id="PTHR24104">
    <property type="entry name" value="E3 UBIQUITIN-PROTEIN LIGASE NHLRC1-RELATED"/>
    <property type="match status" value="1"/>
</dbReference>
<feature type="repeat" description="NHL" evidence="2">
    <location>
        <begin position="190"/>
        <end position="239"/>
    </location>
</feature>
<keyword evidence="1" id="KW-0677">Repeat</keyword>
<name>A0ABM0M3B7_SACKO</name>
<protein>
    <submittedName>
        <fullName evidence="5">Tripartite motif-containing protein 2-like</fullName>
    </submittedName>
</protein>
<evidence type="ECO:0000313" key="5">
    <source>
        <dbReference type="RefSeq" id="XP_006814508.1"/>
    </source>
</evidence>
<dbReference type="SUPFAM" id="SSF101898">
    <property type="entry name" value="NHL repeat"/>
    <property type="match status" value="1"/>
</dbReference>
<feature type="domain" description="SMP-30/Gluconolactonase/LRE-like region" evidence="3">
    <location>
        <begin position="162"/>
        <end position="247"/>
    </location>
</feature>
<dbReference type="Pfam" id="PF01436">
    <property type="entry name" value="NHL"/>
    <property type="match status" value="1"/>
</dbReference>
<dbReference type="InterPro" id="IPR001258">
    <property type="entry name" value="NHL_repeat"/>
</dbReference>
<dbReference type="InterPro" id="IPR011042">
    <property type="entry name" value="6-blade_b-propeller_TolB-like"/>
</dbReference>
<evidence type="ECO:0000313" key="4">
    <source>
        <dbReference type="Proteomes" id="UP000694865"/>
    </source>
</evidence>
<evidence type="ECO:0000259" key="3">
    <source>
        <dbReference type="Pfam" id="PF08450"/>
    </source>
</evidence>
<gene>
    <name evidence="5" type="primary">LOC102808378</name>
</gene>
<evidence type="ECO:0000256" key="1">
    <source>
        <dbReference type="ARBA" id="ARBA00022737"/>
    </source>
</evidence>
<reference evidence="5" key="1">
    <citation type="submission" date="2025-08" db="UniProtKB">
        <authorList>
            <consortium name="RefSeq"/>
        </authorList>
    </citation>
    <scope>IDENTIFICATION</scope>
    <source>
        <tissue evidence="5">Testes</tissue>
    </source>
</reference>
<dbReference type="InterPro" id="IPR013658">
    <property type="entry name" value="SGL"/>
</dbReference>
<proteinExistence type="predicted"/>
<accession>A0ABM0M3B7</accession>
<dbReference type="RefSeq" id="XP_006814508.1">
    <property type="nucleotide sequence ID" value="XM_006814445.1"/>
</dbReference>
<dbReference type="Pfam" id="PF08450">
    <property type="entry name" value="SGL"/>
    <property type="match status" value="1"/>
</dbReference>
<dbReference type="PANTHER" id="PTHR24104:SF25">
    <property type="entry name" value="PROTEIN LIN-41"/>
    <property type="match status" value="1"/>
</dbReference>
<evidence type="ECO:0000256" key="2">
    <source>
        <dbReference type="PROSITE-ProRule" id="PRU00504"/>
    </source>
</evidence>
<feature type="repeat" description="NHL" evidence="2">
    <location>
        <begin position="8"/>
        <end position="51"/>
    </location>
</feature>
<feature type="repeat" description="NHL" evidence="2">
    <location>
        <begin position="69"/>
        <end position="96"/>
    </location>
</feature>
<sequence length="288" mass="32318">MSLSRQLLLTIGETGNKEGQLKEPCGLTAWTNGEVVVADRGNSRIQVFDRHGHYKYHFTYNDFKRPFDPIDVAITRDDSIMVTDYSNCKIVVFDRNGQMIDQVGHQEIHGPWGITVKEDGSFYVVDRDFKSVVFYDMYGTHMNTIGGPGKETGDLRFPLYAATSQDGNCVYVTDSIGQAVKVYDSHGTYMHQLSVRGQKEGQIFWPTGVAVDRKGNVIVAEFQDVFGGGCNRLQRFQPDGVFVDRIDDKGNLSHPLGLAVSSPLGNTQRLYVSDWGHDLIKVYQIYIS</sequence>
<dbReference type="GeneID" id="102808378"/>
<organism evidence="4 5">
    <name type="scientific">Saccoglossus kowalevskii</name>
    <name type="common">Acorn worm</name>
    <dbReference type="NCBI Taxonomy" id="10224"/>
    <lineage>
        <taxon>Eukaryota</taxon>
        <taxon>Metazoa</taxon>
        <taxon>Hemichordata</taxon>
        <taxon>Enteropneusta</taxon>
        <taxon>Harrimaniidae</taxon>
        <taxon>Saccoglossus</taxon>
    </lineage>
</organism>
<keyword evidence="4" id="KW-1185">Reference proteome</keyword>
<dbReference type="PROSITE" id="PS51125">
    <property type="entry name" value="NHL"/>
    <property type="match status" value="3"/>
</dbReference>
<dbReference type="Proteomes" id="UP000694865">
    <property type="component" value="Unplaced"/>
</dbReference>
<dbReference type="InterPro" id="IPR050952">
    <property type="entry name" value="TRIM-NHL_E3_ligases"/>
</dbReference>
<dbReference type="Gene3D" id="2.120.10.30">
    <property type="entry name" value="TolB, C-terminal domain"/>
    <property type="match status" value="1"/>
</dbReference>